<dbReference type="EMBL" id="JAHVJA010000008">
    <property type="protein sequence ID" value="MBY6141125.1"/>
    <property type="molecule type" value="Genomic_DNA"/>
</dbReference>
<comment type="caution">
    <text evidence="1">The sequence shown here is derived from an EMBL/GenBank/DDBJ whole genome shotgun (WGS) entry which is preliminary data.</text>
</comment>
<dbReference type="Proteomes" id="UP000766629">
    <property type="component" value="Unassembled WGS sequence"/>
</dbReference>
<dbReference type="InterPro" id="IPR008018">
    <property type="entry name" value="Phage_tail_attach_FII"/>
</dbReference>
<dbReference type="InterPro" id="IPR053734">
    <property type="entry name" value="Phage_Head-Tail_Connect_sf"/>
</dbReference>
<name>A0ABS7NIY1_9RHOB</name>
<dbReference type="Pfam" id="PF05354">
    <property type="entry name" value="Phage_attach"/>
    <property type="match status" value="1"/>
</dbReference>
<protein>
    <submittedName>
        <fullName evidence="1">Uncharacterized protein</fullName>
    </submittedName>
</protein>
<accession>A0ABS7NIY1</accession>
<dbReference type="Gene3D" id="2.40.10.180">
    <property type="entry name" value="Phage tail proteins"/>
    <property type="match status" value="1"/>
</dbReference>
<organism evidence="1 2">
    <name type="scientific">Leisingera daeponensis</name>
    <dbReference type="NCBI Taxonomy" id="405746"/>
    <lineage>
        <taxon>Bacteria</taxon>
        <taxon>Pseudomonadati</taxon>
        <taxon>Pseudomonadota</taxon>
        <taxon>Alphaproteobacteria</taxon>
        <taxon>Rhodobacterales</taxon>
        <taxon>Roseobacteraceae</taxon>
        <taxon>Leisingera</taxon>
    </lineage>
</organism>
<reference evidence="1 2" key="1">
    <citation type="submission" date="2021-06" db="EMBL/GenBank/DDBJ databases">
        <title>50 bacteria genomes isolated from Dapeng, Shenzhen, China.</title>
        <authorList>
            <person name="Zheng W."/>
            <person name="Yu S."/>
            <person name="Huang Y."/>
        </authorList>
    </citation>
    <scope>NUCLEOTIDE SEQUENCE [LARGE SCALE GENOMIC DNA]</scope>
    <source>
        <strain evidence="1 2">DP1N14-2</strain>
    </source>
</reference>
<proteinExistence type="predicted"/>
<sequence>MQGPFRGVAGALARAFGGTVTIHYGTPQARDVTAIFRKVPFRTPAADGAEIESLVPTLRASREVMADLAEGDLIDPKDGQIYKFLFEQESSSPASDALITAELEEMP</sequence>
<keyword evidence="2" id="KW-1185">Reference proteome</keyword>
<dbReference type="RefSeq" id="WP_222509206.1">
    <property type="nucleotide sequence ID" value="NZ_JAHVJA010000008.1"/>
</dbReference>
<evidence type="ECO:0000313" key="1">
    <source>
        <dbReference type="EMBL" id="MBY6141125.1"/>
    </source>
</evidence>
<gene>
    <name evidence="1" type="ORF">KUV26_16940</name>
</gene>
<evidence type="ECO:0000313" key="2">
    <source>
        <dbReference type="Proteomes" id="UP000766629"/>
    </source>
</evidence>